<evidence type="ECO:0000313" key="3">
    <source>
        <dbReference type="Proteomes" id="UP000199506"/>
    </source>
</evidence>
<keyword evidence="2" id="KW-0413">Isomerase</keyword>
<protein>
    <submittedName>
        <fullName evidence="2">Sugar phosphate isomerase/epimerase</fullName>
    </submittedName>
</protein>
<name>A0A1H7FDS0_9EURY</name>
<accession>A0A1H7FDS0</accession>
<dbReference type="InterPro" id="IPR050312">
    <property type="entry name" value="IolE/XylAMocC-like"/>
</dbReference>
<dbReference type="RefSeq" id="WP_091698589.1">
    <property type="nucleotide sequence ID" value="NZ_FOAK01000001.1"/>
</dbReference>
<gene>
    <name evidence="2" type="ORF">SAMN05216439_0622</name>
</gene>
<dbReference type="Proteomes" id="UP000199506">
    <property type="component" value="Unassembled WGS sequence"/>
</dbReference>
<dbReference type="EMBL" id="FOAK01000001">
    <property type="protein sequence ID" value="SEK22552.1"/>
    <property type="molecule type" value="Genomic_DNA"/>
</dbReference>
<evidence type="ECO:0000313" key="2">
    <source>
        <dbReference type="EMBL" id="SEK22552.1"/>
    </source>
</evidence>
<dbReference type="STRING" id="190974.SAMN05216439_0622"/>
<proteinExistence type="predicted"/>
<dbReference type="OrthoDB" id="372143at2157"/>
<dbReference type="PANTHER" id="PTHR12110">
    <property type="entry name" value="HYDROXYPYRUVATE ISOMERASE"/>
    <property type="match status" value="1"/>
</dbReference>
<dbReference type="InterPro" id="IPR013022">
    <property type="entry name" value="Xyl_isomerase-like_TIM-brl"/>
</dbReference>
<organism evidence="2 3">
    <name type="scientific">Methanobrevibacter gottschalkii</name>
    <dbReference type="NCBI Taxonomy" id="190974"/>
    <lineage>
        <taxon>Archaea</taxon>
        <taxon>Methanobacteriati</taxon>
        <taxon>Methanobacteriota</taxon>
        <taxon>Methanomada group</taxon>
        <taxon>Methanobacteria</taxon>
        <taxon>Methanobacteriales</taxon>
        <taxon>Methanobacteriaceae</taxon>
        <taxon>Methanobrevibacter</taxon>
    </lineage>
</organism>
<dbReference type="InterPro" id="IPR036237">
    <property type="entry name" value="Xyl_isomerase-like_sf"/>
</dbReference>
<dbReference type="AlphaFoldDB" id="A0A1H7FDS0"/>
<dbReference type="SUPFAM" id="SSF51658">
    <property type="entry name" value="Xylose isomerase-like"/>
    <property type="match status" value="1"/>
</dbReference>
<dbReference type="Gene3D" id="3.20.20.150">
    <property type="entry name" value="Divalent-metal-dependent TIM barrel enzymes"/>
    <property type="match status" value="1"/>
</dbReference>
<sequence>MKIGASTLAGIEYSLEDTLGLIEELGLNYAELVHQFPNETISVDLLESFNLNYSIHSPFIDVNIASLQNKSRLNAIKQIKSSIKLANKLDGEAVVVHPGTVPFLANKYFRSKVIETANKAMIELGKYGEDLGVLTTFENMPLFDNMIYSNIEKLHELLANNNLSMTLDIGHAKHAGYPADEMYFDSIKHIHIHDNFGDDDSHLALGDGSIDLNHIVNTLEKNNYDGIYIIEVNNYDSIRKSYEYMKKNF</sequence>
<evidence type="ECO:0000259" key="1">
    <source>
        <dbReference type="Pfam" id="PF01261"/>
    </source>
</evidence>
<feature type="domain" description="Xylose isomerase-like TIM barrel" evidence="1">
    <location>
        <begin position="22"/>
        <end position="247"/>
    </location>
</feature>
<dbReference type="Pfam" id="PF01261">
    <property type="entry name" value="AP_endonuc_2"/>
    <property type="match status" value="1"/>
</dbReference>
<dbReference type="PANTHER" id="PTHR12110:SF21">
    <property type="entry name" value="XYLOSE ISOMERASE-LIKE TIM BARREL DOMAIN-CONTAINING PROTEIN"/>
    <property type="match status" value="1"/>
</dbReference>
<dbReference type="GO" id="GO:0016853">
    <property type="term" value="F:isomerase activity"/>
    <property type="evidence" value="ECO:0007669"/>
    <property type="project" value="UniProtKB-KW"/>
</dbReference>
<reference evidence="2 3" key="1">
    <citation type="submission" date="2016-10" db="EMBL/GenBank/DDBJ databases">
        <authorList>
            <person name="de Groot N.N."/>
        </authorList>
    </citation>
    <scope>NUCLEOTIDE SEQUENCE [LARGE SCALE GENOMIC DNA]</scope>
    <source>
        <strain evidence="2 3">DSM 11978</strain>
    </source>
</reference>